<feature type="coiled-coil region" evidence="1">
    <location>
        <begin position="250"/>
        <end position="351"/>
    </location>
</feature>
<feature type="domain" description="KfrA N-terminal DNA-binding" evidence="2">
    <location>
        <begin position="7"/>
        <end position="108"/>
    </location>
</feature>
<evidence type="ECO:0000313" key="3">
    <source>
        <dbReference type="EMBL" id="MFC6672797.1"/>
    </source>
</evidence>
<protein>
    <submittedName>
        <fullName evidence="3">DNA-binding protein</fullName>
    </submittedName>
</protein>
<accession>A0ABW2A5X8</accession>
<sequence>MINDVLKEQVFRAADELLMQGQSPSANRVSSLIDAAEGDIERCLGLWWQTLPARVSFGGALETIPEIPDTLAAAFSRVWQQAVQEATSAVTLEKRHAEFGAEAERRVSEDALKQSHDHYLELEARHREQGLKLEKALNATRMAEAEVALLKNSLGTEAGRLAKEEARRAHAEQELEQLRKTHEDTKRGFDQRVKEEQRQNLEALSKADADVRFQRSAMEKLRDEFGKKEAMLVRDISELQSQLAKKDSKLETQKTHVQGLEDDVKQLQQETTNLSRELAKVNASLLSEQNRAKRLDDQVRKLEADLKQQAQRQLNASSEATRRENALRVQLQAREEELMKANARVISLEKRLITQDEELKRVTARQ</sequence>
<keyword evidence="4" id="KW-1185">Reference proteome</keyword>
<keyword evidence="3" id="KW-0238">DNA-binding</keyword>
<comment type="caution">
    <text evidence="3">The sequence shown here is derived from an EMBL/GenBank/DDBJ whole genome shotgun (WGS) entry which is preliminary data.</text>
</comment>
<dbReference type="RefSeq" id="WP_379911215.1">
    <property type="nucleotide sequence ID" value="NZ_JBHSWE010000001.1"/>
</dbReference>
<proteinExistence type="predicted"/>
<dbReference type="GO" id="GO:0003677">
    <property type="term" value="F:DNA binding"/>
    <property type="evidence" value="ECO:0007669"/>
    <property type="project" value="UniProtKB-KW"/>
</dbReference>
<name>A0ABW2A5X8_9GAMM</name>
<evidence type="ECO:0000313" key="4">
    <source>
        <dbReference type="Proteomes" id="UP001596422"/>
    </source>
</evidence>
<gene>
    <name evidence="3" type="ORF">ACFQDL_23980</name>
</gene>
<dbReference type="EMBL" id="JBHSWE010000001">
    <property type="protein sequence ID" value="MFC6672797.1"/>
    <property type="molecule type" value="Genomic_DNA"/>
</dbReference>
<feature type="coiled-coil region" evidence="1">
    <location>
        <begin position="161"/>
        <end position="224"/>
    </location>
</feature>
<evidence type="ECO:0000259" key="2">
    <source>
        <dbReference type="Pfam" id="PF11740"/>
    </source>
</evidence>
<dbReference type="Proteomes" id="UP001596422">
    <property type="component" value="Unassembled WGS sequence"/>
</dbReference>
<reference evidence="4" key="1">
    <citation type="journal article" date="2019" name="Int. J. Syst. Evol. Microbiol.">
        <title>The Global Catalogue of Microorganisms (GCM) 10K type strain sequencing project: providing services to taxonomists for standard genome sequencing and annotation.</title>
        <authorList>
            <consortium name="The Broad Institute Genomics Platform"/>
            <consortium name="The Broad Institute Genome Sequencing Center for Infectious Disease"/>
            <person name="Wu L."/>
            <person name="Ma J."/>
        </authorList>
    </citation>
    <scope>NUCLEOTIDE SEQUENCE [LARGE SCALE GENOMIC DNA]</scope>
    <source>
        <strain evidence="4">NBRC 111756</strain>
    </source>
</reference>
<keyword evidence="1" id="KW-0175">Coiled coil</keyword>
<organism evidence="3 4">
    <name type="scientific">Marinobacterium aestuariivivens</name>
    <dbReference type="NCBI Taxonomy" id="1698799"/>
    <lineage>
        <taxon>Bacteria</taxon>
        <taxon>Pseudomonadati</taxon>
        <taxon>Pseudomonadota</taxon>
        <taxon>Gammaproteobacteria</taxon>
        <taxon>Oceanospirillales</taxon>
        <taxon>Oceanospirillaceae</taxon>
        <taxon>Marinobacterium</taxon>
    </lineage>
</organism>
<dbReference type="InterPro" id="IPR021104">
    <property type="entry name" value="KfrA_DNA-bd_N"/>
</dbReference>
<dbReference type="Pfam" id="PF11740">
    <property type="entry name" value="KfrA_N"/>
    <property type="match status" value="1"/>
</dbReference>
<evidence type="ECO:0000256" key="1">
    <source>
        <dbReference type="SAM" id="Coils"/>
    </source>
</evidence>